<evidence type="ECO:0000256" key="3">
    <source>
        <dbReference type="ARBA" id="ARBA00023004"/>
    </source>
</evidence>
<dbReference type="PANTHER" id="PTHR10696:SF53">
    <property type="entry name" value="TYROSINE ISONITRILE DESATURASE"/>
    <property type="match status" value="1"/>
</dbReference>
<dbReference type="RefSeq" id="WP_417922227.1">
    <property type="nucleotide sequence ID" value="NZ_JBHSFS010000002.1"/>
</dbReference>
<evidence type="ECO:0000256" key="4">
    <source>
        <dbReference type="SAM" id="MobiDB-lite"/>
    </source>
</evidence>
<dbReference type="Pfam" id="PF02668">
    <property type="entry name" value="TauD"/>
    <property type="match status" value="1"/>
</dbReference>
<dbReference type="InterPro" id="IPR042098">
    <property type="entry name" value="TauD-like_sf"/>
</dbReference>
<dbReference type="GO" id="GO:0051213">
    <property type="term" value="F:dioxygenase activity"/>
    <property type="evidence" value="ECO:0007669"/>
    <property type="project" value="UniProtKB-KW"/>
</dbReference>
<dbReference type="InterPro" id="IPR050411">
    <property type="entry name" value="AlphaKG_dependent_hydroxylases"/>
</dbReference>
<dbReference type="PANTHER" id="PTHR10696">
    <property type="entry name" value="GAMMA-BUTYROBETAINE HYDROXYLASE-RELATED"/>
    <property type="match status" value="1"/>
</dbReference>
<dbReference type="Proteomes" id="UP001595990">
    <property type="component" value="Unassembled WGS sequence"/>
</dbReference>
<comment type="cofactor">
    <cofactor evidence="1">
        <name>Fe(2+)</name>
        <dbReference type="ChEBI" id="CHEBI:29033"/>
    </cofactor>
</comment>
<sequence length="299" mass="33930">MPTYRHTPADDPRNPMDTTTDTTQIAGHPLTPVTPFGVRIDAAHPGTPITDLPVARLRELAREHHLLLLRGFTAFTNADELTAYSAQWGEIAMWPYGAVLELVEHDNPDDHIFDHRYVPMHWDSMYREQIAQFQVFHCVSAPGIGNGGRTTFTQTEAVLRDADPAHRELWEKATGRYRRAVSDYVGECVSPVVTTHPDGFPIIRYNEPPVGEDFLNRPDLEFTGIPAEQLPEFHRTLNEALYNPRHLYAHTWQTGDVVIADNYTLLHGREAFTSRSPRHLQRVHVLGTPPLENTALTHR</sequence>
<comment type="caution">
    <text evidence="6">The sequence shown here is derived from an EMBL/GenBank/DDBJ whole genome shotgun (WGS) entry which is preliminary data.</text>
</comment>
<gene>
    <name evidence="6" type="ORF">ACFPEN_04280</name>
</gene>
<feature type="domain" description="TauD/TfdA-like" evidence="5">
    <location>
        <begin position="31"/>
        <end position="283"/>
    </location>
</feature>
<proteinExistence type="predicted"/>
<evidence type="ECO:0000259" key="5">
    <source>
        <dbReference type="Pfam" id="PF02668"/>
    </source>
</evidence>
<accession>A0ABV9BB94</accession>
<keyword evidence="7" id="KW-1185">Reference proteome</keyword>
<name>A0ABV9BB94_9ACTN</name>
<reference evidence="7" key="1">
    <citation type="journal article" date="2019" name="Int. J. Syst. Evol. Microbiol.">
        <title>The Global Catalogue of Microorganisms (GCM) 10K type strain sequencing project: providing services to taxonomists for standard genome sequencing and annotation.</title>
        <authorList>
            <consortium name="The Broad Institute Genomics Platform"/>
            <consortium name="The Broad Institute Genome Sequencing Center for Infectious Disease"/>
            <person name="Wu L."/>
            <person name="Ma J."/>
        </authorList>
    </citation>
    <scope>NUCLEOTIDE SEQUENCE [LARGE SCALE GENOMIC DNA]</scope>
    <source>
        <strain evidence="7">CECT 8064</strain>
    </source>
</reference>
<keyword evidence="2" id="KW-0560">Oxidoreductase</keyword>
<evidence type="ECO:0000313" key="6">
    <source>
        <dbReference type="EMBL" id="MFC4512147.1"/>
    </source>
</evidence>
<protein>
    <submittedName>
        <fullName evidence="6">TauD/TfdA dioxygenase family protein</fullName>
    </submittedName>
</protein>
<dbReference type="SUPFAM" id="SSF51197">
    <property type="entry name" value="Clavaminate synthase-like"/>
    <property type="match status" value="1"/>
</dbReference>
<evidence type="ECO:0000313" key="7">
    <source>
        <dbReference type="Proteomes" id="UP001595990"/>
    </source>
</evidence>
<dbReference type="Gene3D" id="3.60.130.10">
    <property type="entry name" value="Clavaminate synthase-like"/>
    <property type="match status" value="1"/>
</dbReference>
<organism evidence="6 7">
    <name type="scientific">Streptomyces ehimensis</name>
    <dbReference type="NCBI Taxonomy" id="68195"/>
    <lineage>
        <taxon>Bacteria</taxon>
        <taxon>Bacillati</taxon>
        <taxon>Actinomycetota</taxon>
        <taxon>Actinomycetes</taxon>
        <taxon>Kitasatosporales</taxon>
        <taxon>Streptomycetaceae</taxon>
        <taxon>Streptomyces</taxon>
    </lineage>
</organism>
<evidence type="ECO:0000256" key="1">
    <source>
        <dbReference type="ARBA" id="ARBA00001954"/>
    </source>
</evidence>
<keyword evidence="3" id="KW-0408">Iron</keyword>
<feature type="compositionally biased region" description="Polar residues" evidence="4">
    <location>
        <begin position="16"/>
        <end position="25"/>
    </location>
</feature>
<feature type="region of interest" description="Disordered" evidence="4">
    <location>
        <begin position="1"/>
        <end position="30"/>
    </location>
</feature>
<dbReference type="InterPro" id="IPR003819">
    <property type="entry name" value="TauD/TfdA-like"/>
</dbReference>
<keyword evidence="6" id="KW-0223">Dioxygenase</keyword>
<evidence type="ECO:0000256" key="2">
    <source>
        <dbReference type="ARBA" id="ARBA00023002"/>
    </source>
</evidence>
<dbReference type="EMBL" id="JBHSFS010000002">
    <property type="protein sequence ID" value="MFC4512147.1"/>
    <property type="molecule type" value="Genomic_DNA"/>
</dbReference>